<dbReference type="RefSeq" id="WP_008871903.1">
    <property type="nucleotide sequence ID" value="NZ_CAUM01000001.1"/>
</dbReference>
<dbReference type="STRING" id="1297569.MESS2_10003"/>
<reference evidence="1 2" key="1">
    <citation type="submission" date="2013-02" db="EMBL/GenBank/DDBJ databases">
        <authorList>
            <person name="Genoscope - CEA"/>
        </authorList>
    </citation>
    <scope>NUCLEOTIDE SEQUENCE [LARGE SCALE GENOMIC DNA]</scope>
    <source>
        <strain evidence="1 2">STM 2683</strain>
    </source>
</reference>
<organism evidence="1 2">
    <name type="scientific">Mesorhizobium metallidurans STM 2683</name>
    <dbReference type="NCBI Taxonomy" id="1297569"/>
    <lineage>
        <taxon>Bacteria</taxon>
        <taxon>Pseudomonadati</taxon>
        <taxon>Pseudomonadota</taxon>
        <taxon>Alphaproteobacteria</taxon>
        <taxon>Hyphomicrobiales</taxon>
        <taxon>Phyllobacteriaceae</taxon>
        <taxon>Mesorhizobium</taxon>
    </lineage>
</organism>
<proteinExistence type="predicted"/>
<comment type="caution">
    <text evidence="1">The sequence shown here is derived from an EMBL/GenBank/DDBJ whole genome shotgun (WGS) entry which is preliminary data.</text>
</comment>
<dbReference type="eggNOG" id="COG1475">
    <property type="taxonomic scope" value="Bacteria"/>
</dbReference>
<sequence>MRVLSIVMAETLEAGSAVIDALGNHLNVDIGACWQPDDAFFDLLRDKEIANSMLAEVGGKHVADGNVAEKVKTQKKIIRDFLSGDNGRRLVETWLPRWMKFPVESYTDRGGFRTADQWARVRSLFVCE</sequence>
<keyword evidence="2" id="KW-1185">Reference proteome</keyword>
<accession>M5EF11</accession>
<evidence type="ECO:0000313" key="1">
    <source>
        <dbReference type="EMBL" id="CCV02907.1"/>
    </source>
</evidence>
<evidence type="ECO:0000313" key="2">
    <source>
        <dbReference type="Proteomes" id="UP000012062"/>
    </source>
</evidence>
<dbReference type="Proteomes" id="UP000012062">
    <property type="component" value="Unassembled WGS sequence"/>
</dbReference>
<gene>
    <name evidence="1" type="ORF">MESS2_10003</name>
</gene>
<name>M5EF11_9HYPH</name>
<protein>
    <submittedName>
        <fullName evidence="1">ParB-like partition protein</fullName>
    </submittedName>
</protein>
<dbReference type="EMBL" id="CAUM01000001">
    <property type="protein sequence ID" value="CCV02907.1"/>
    <property type="molecule type" value="Genomic_DNA"/>
</dbReference>
<dbReference type="AlphaFoldDB" id="M5EF11"/>